<sequence>MPLGPVSDTLIKQAVSADTVESRALATQAIGRLIRDADLSDTQRRLSETLFDILSQDVCEEVRRALAITLRLSDNLPREVANRLIADIDTIAAPILSSSPVVTDEDLIAVLRSRAANKVRAIAERRGLSRQVSAELIDTNDRPAIAVLAANDSALISRNDAARLVELSSVDDLILEASLRRHDMPQDLAVRLIDLQAVSVEGALTPHTQHAATLTQDTASRAKAGWATSEWSAQAMNAYVTAMMSKRTLTEDVLARAAGQGDWRFVQVALAHLAQVTPAKAAMMVLDTQSYGLSALMRRARMGEAAQTLLLASADAYNAMERSGSRVTRSRFQRTMAERIATHPAADRFGELWLDWLDEGLGPRAVPI</sequence>
<dbReference type="Pfam" id="PF10098">
    <property type="entry name" value="DUF2336"/>
    <property type="match status" value="1"/>
</dbReference>
<name>A0ABQ5UXS1_9PROT</name>
<organism evidence="1 2">
    <name type="scientific">Algimonas porphyrae</name>
    <dbReference type="NCBI Taxonomy" id="1128113"/>
    <lineage>
        <taxon>Bacteria</taxon>
        <taxon>Pseudomonadati</taxon>
        <taxon>Pseudomonadota</taxon>
        <taxon>Alphaproteobacteria</taxon>
        <taxon>Maricaulales</taxon>
        <taxon>Robiginitomaculaceae</taxon>
        <taxon>Algimonas</taxon>
    </lineage>
</organism>
<protein>
    <recommendedName>
        <fullName evidence="3">DUF2336 domain-containing protein</fullName>
    </recommendedName>
</protein>
<dbReference type="Proteomes" id="UP001161390">
    <property type="component" value="Unassembled WGS sequence"/>
</dbReference>
<evidence type="ECO:0000313" key="2">
    <source>
        <dbReference type="Proteomes" id="UP001161390"/>
    </source>
</evidence>
<evidence type="ECO:0000313" key="1">
    <source>
        <dbReference type="EMBL" id="GLQ20100.1"/>
    </source>
</evidence>
<reference evidence="1" key="1">
    <citation type="journal article" date="2014" name="Int. J. Syst. Evol. Microbiol.">
        <title>Complete genome of a new Firmicutes species belonging to the dominant human colonic microbiota ('Ruminococcus bicirculans') reveals two chromosomes and a selective capacity to utilize plant glucans.</title>
        <authorList>
            <consortium name="NISC Comparative Sequencing Program"/>
            <person name="Wegmann U."/>
            <person name="Louis P."/>
            <person name="Goesmann A."/>
            <person name="Henrissat B."/>
            <person name="Duncan S.H."/>
            <person name="Flint H.J."/>
        </authorList>
    </citation>
    <scope>NUCLEOTIDE SEQUENCE</scope>
    <source>
        <strain evidence="1">NBRC 108216</strain>
    </source>
</reference>
<keyword evidence="2" id="KW-1185">Reference proteome</keyword>
<gene>
    <name evidence="1" type="ORF">GCM10007854_10550</name>
</gene>
<reference evidence="1" key="2">
    <citation type="submission" date="2023-01" db="EMBL/GenBank/DDBJ databases">
        <title>Draft genome sequence of Algimonas porphyrae strain NBRC 108216.</title>
        <authorList>
            <person name="Sun Q."/>
            <person name="Mori K."/>
        </authorList>
    </citation>
    <scope>NUCLEOTIDE SEQUENCE</scope>
    <source>
        <strain evidence="1">NBRC 108216</strain>
    </source>
</reference>
<accession>A0ABQ5UXS1</accession>
<evidence type="ECO:0008006" key="3">
    <source>
        <dbReference type="Google" id="ProtNLM"/>
    </source>
</evidence>
<dbReference type="RefSeq" id="WP_284370360.1">
    <property type="nucleotide sequence ID" value="NZ_BSNJ01000002.1"/>
</dbReference>
<comment type="caution">
    <text evidence="1">The sequence shown here is derived from an EMBL/GenBank/DDBJ whole genome shotgun (WGS) entry which is preliminary data.</text>
</comment>
<dbReference type="InterPro" id="IPR019285">
    <property type="entry name" value="DUF2336"/>
</dbReference>
<dbReference type="EMBL" id="BSNJ01000002">
    <property type="protein sequence ID" value="GLQ20100.1"/>
    <property type="molecule type" value="Genomic_DNA"/>
</dbReference>
<proteinExistence type="predicted"/>